<dbReference type="RefSeq" id="WP_014160267.1">
    <property type="nucleotide sequence ID" value="NC_016147.2"/>
</dbReference>
<dbReference type="OrthoDB" id="9180928at2"/>
<dbReference type="KEGG" id="psd:DSC_07200"/>
<reference evidence="1 2" key="1">
    <citation type="journal article" date="2012" name="J. Bacteriol.">
        <title>Complete Genome Sequence of the BTEX-Degrading Bacterium Pseudoxanthomonas spadix BD-a59.</title>
        <authorList>
            <person name="Lee S.H."/>
            <person name="Jin H.M."/>
            <person name="Lee H.J."/>
            <person name="Kim J.M."/>
            <person name="Jeon C.O."/>
        </authorList>
    </citation>
    <scope>NUCLEOTIDE SEQUENCE [LARGE SCALE GENOMIC DNA]</scope>
    <source>
        <strain evidence="1 2">BD-a59</strain>
    </source>
</reference>
<dbReference type="Pfam" id="PF11582">
    <property type="entry name" value="DUF3240"/>
    <property type="match status" value="1"/>
</dbReference>
<dbReference type="STRING" id="1045855.DSC_07200"/>
<organism evidence="1 2">
    <name type="scientific">Pseudoxanthomonas spadix (strain BD-a59)</name>
    <dbReference type="NCBI Taxonomy" id="1045855"/>
    <lineage>
        <taxon>Bacteria</taxon>
        <taxon>Pseudomonadati</taxon>
        <taxon>Pseudomonadota</taxon>
        <taxon>Gammaproteobacteria</taxon>
        <taxon>Lysobacterales</taxon>
        <taxon>Lysobacteraceae</taxon>
        <taxon>Pseudoxanthomonas</taxon>
    </lineage>
</organism>
<sequence length="117" mass="12775">MSLPGEDHVAHRQATPGAGLVRLNLVFPPSLEDAVTEALLAGPALPGFTLFHAEGHTSDFSRASASERVRGRVERRVLWVVIEYARLDEVLSVLHARVASTEVRWWAEPVIASGRLA</sequence>
<evidence type="ECO:0000313" key="1">
    <source>
        <dbReference type="EMBL" id="AER56091.1"/>
    </source>
</evidence>
<dbReference type="HOGENOM" id="CLU_156351_0_0_6"/>
<evidence type="ECO:0000313" key="2">
    <source>
        <dbReference type="Proteomes" id="UP000005870"/>
    </source>
</evidence>
<dbReference type="EMBL" id="CP003093">
    <property type="protein sequence ID" value="AER56091.1"/>
    <property type="molecule type" value="Genomic_DNA"/>
</dbReference>
<dbReference type="Proteomes" id="UP000005870">
    <property type="component" value="Chromosome"/>
</dbReference>
<dbReference type="eggNOG" id="ENOG5030J25">
    <property type="taxonomic scope" value="Bacteria"/>
</dbReference>
<proteinExistence type="predicted"/>
<name>G7UT26_PSEUP</name>
<dbReference type="InterPro" id="IPR021634">
    <property type="entry name" value="DUF3240"/>
</dbReference>
<gene>
    <name evidence="1" type="ordered locus">DSC_07200</name>
</gene>
<evidence type="ECO:0008006" key="3">
    <source>
        <dbReference type="Google" id="ProtNLM"/>
    </source>
</evidence>
<dbReference type="Gene3D" id="3.30.70.120">
    <property type="match status" value="1"/>
</dbReference>
<dbReference type="InterPro" id="IPR015867">
    <property type="entry name" value="N-reg_PII/ATP_PRibTrfase_C"/>
</dbReference>
<protein>
    <recommendedName>
        <fullName evidence="3">DUF3240 domain-containing protein</fullName>
    </recommendedName>
</protein>
<keyword evidence="2" id="KW-1185">Reference proteome</keyword>
<dbReference type="AlphaFoldDB" id="G7UT26"/>
<accession>G7UT26</accession>